<evidence type="ECO:0000256" key="2">
    <source>
        <dbReference type="ARBA" id="ARBA00022630"/>
    </source>
</evidence>
<comment type="cofactor">
    <cofactor evidence="1">
        <name>FAD</name>
        <dbReference type="ChEBI" id="CHEBI:57692"/>
    </cofactor>
</comment>
<dbReference type="SUPFAM" id="SSF51905">
    <property type="entry name" value="FAD/NAD(P)-binding domain"/>
    <property type="match status" value="1"/>
</dbReference>
<evidence type="ECO:0000256" key="4">
    <source>
        <dbReference type="ARBA" id="ARBA00023002"/>
    </source>
</evidence>
<keyword evidence="2" id="KW-0285">Flavoprotein</keyword>
<dbReference type="RefSeq" id="XP_070911677.1">
    <property type="nucleotide sequence ID" value="XM_071055576.1"/>
</dbReference>
<proteinExistence type="predicted"/>
<accession>A0ABQ0FX09</accession>
<reference evidence="6 7" key="1">
    <citation type="submission" date="2024-09" db="EMBL/GenBank/DDBJ databases">
        <title>Itraconazole resistance in Madurella fahalii resulting from another homologue of gene encoding cytochrome P450 14-alpha sterol demethylase (CYP51).</title>
        <authorList>
            <person name="Yoshioka I."/>
            <person name="Fahal A.H."/>
            <person name="Kaneko S."/>
            <person name="Yaguchi T."/>
        </authorList>
    </citation>
    <scope>NUCLEOTIDE SEQUENCE [LARGE SCALE GENOMIC DNA]</scope>
    <source>
        <strain evidence="6 7">IFM 68171</strain>
    </source>
</reference>
<dbReference type="GO" id="GO:0004497">
    <property type="term" value="F:monooxygenase activity"/>
    <property type="evidence" value="ECO:0007669"/>
    <property type="project" value="UniProtKB-KW"/>
</dbReference>
<keyword evidence="4" id="KW-0560">Oxidoreductase</keyword>
<dbReference type="Pfam" id="PF00743">
    <property type="entry name" value="FMO-like"/>
    <property type="match status" value="1"/>
</dbReference>
<dbReference type="PANTHER" id="PTHR43872:SF1">
    <property type="entry name" value="MONOOXYGENASE, PUTATIVE (AFU_ORTHOLOGUE AFUA_8G02570)-RELATED"/>
    <property type="match status" value="1"/>
</dbReference>
<keyword evidence="3" id="KW-0274">FAD</keyword>
<dbReference type="EMBL" id="BAAFSV010000001">
    <property type="protein sequence ID" value="GAB1309944.1"/>
    <property type="molecule type" value="Genomic_DNA"/>
</dbReference>
<sequence>MAIETLDIVILGAGLSGLNTAYRLQKELPRRTFAILEARDCIGGTWDFWKYPGIRSDSAMTLFGFSWYPWPHDAEMGEAPYLKAYMEDAAASQGIDKKIRFRHRLTSASWSSDEQRWTLLVDVSRDDGTVEKKEFKAWWFIFASGYYRYDEALPVVIPGIERFGGQVVHPQFWGQSTDYAGKRIIIIGSGATAITLLPALAKTAQSVTMLQRSPSYVVPAPQENHVVRSLSRFMPARWARAVNWWQRMFFETVFVKVLLTFPRFSRGFITAEMRKQLPEGFDVDKHFNPRYNPFEQRLCFCPGGDFFKALHKPNARVVTDTIETVTETGILLKSGEELEADMIITATGLYFMILSGISVIVDGESASDAVGQKYVWNGAMLEGIPNSGFISGYSAATWTPGADVRACQLIKVIKHMEKTGAMAATPFIEPSERARLPVKPALTLSSTYVVSAYDRMPKVADVGPWRMGMNWASDMWQLLFASVKTGMRYTFPAKSKNV</sequence>
<keyword evidence="5 6" id="KW-0503">Monooxygenase</keyword>
<evidence type="ECO:0000256" key="3">
    <source>
        <dbReference type="ARBA" id="ARBA00022827"/>
    </source>
</evidence>
<gene>
    <name evidence="6" type="ORF">MFIFM68171_00154</name>
</gene>
<dbReference type="InterPro" id="IPR036188">
    <property type="entry name" value="FAD/NAD-bd_sf"/>
</dbReference>
<dbReference type="InterPro" id="IPR051820">
    <property type="entry name" value="FAD-binding_MO"/>
</dbReference>
<organism evidence="6 7">
    <name type="scientific">Madurella fahalii</name>
    <dbReference type="NCBI Taxonomy" id="1157608"/>
    <lineage>
        <taxon>Eukaryota</taxon>
        <taxon>Fungi</taxon>
        <taxon>Dikarya</taxon>
        <taxon>Ascomycota</taxon>
        <taxon>Pezizomycotina</taxon>
        <taxon>Sordariomycetes</taxon>
        <taxon>Sordariomycetidae</taxon>
        <taxon>Sordariales</taxon>
        <taxon>Sordariales incertae sedis</taxon>
        <taxon>Madurella</taxon>
    </lineage>
</organism>
<name>A0ABQ0FX09_9PEZI</name>
<comment type="caution">
    <text evidence="6">The sequence shown here is derived from an EMBL/GenBank/DDBJ whole genome shotgun (WGS) entry which is preliminary data.</text>
</comment>
<dbReference type="Gene3D" id="3.50.50.60">
    <property type="entry name" value="FAD/NAD(P)-binding domain"/>
    <property type="match status" value="1"/>
</dbReference>
<evidence type="ECO:0000256" key="1">
    <source>
        <dbReference type="ARBA" id="ARBA00001974"/>
    </source>
</evidence>
<evidence type="ECO:0000313" key="7">
    <source>
        <dbReference type="Proteomes" id="UP001628179"/>
    </source>
</evidence>
<evidence type="ECO:0000256" key="5">
    <source>
        <dbReference type="ARBA" id="ARBA00023033"/>
    </source>
</evidence>
<dbReference type="GeneID" id="98170899"/>
<dbReference type="Proteomes" id="UP001628179">
    <property type="component" value="Unassembled WGS sequence"/>
</dbReference>
<protein>
    <submittedName>
        <fullName evidence="6">Monooxygenase</fullName>
    </submittedName>
</protein>
<keyword evidence="7" id="KW-1185">Reference proteome</keyword>
<dbReference type="PANTHER" id="PTHR43872">
    <property type="entry name" value="MONOOXYGENASE, PUTATIVE (AFU_ORTHOLOGUE AFUA_8G02570)-RELATED"/>
    <property type="match status" value="1"/>
</dbReference>
<evidence type="ECO:0000313" key="6">
    <source>
        <dbReference type="EMBL" id="GAB1309944.1"/>
    </source>
</evidence>
<dbReference type="InterPro" id="IPR020946">
    <property type="entry name" value="Flavin_mOase-like"/>
</dbReference>